<dbReference type="AlphaFoldDB" id="X1U5X7"/>
<evidence type="ECO:0000313" key="1">
    <source>
        <dbReference type="EMBL" id="GAI95245.1"/>
    </source>
</evidence>
<proteinExistence type="predicted"/>
<name>X1U5X7_9ZZZZ</name>
<accession>X1U5X7</accession>
<dbReference type="EMBL" id="BARW01024730">
    <property type="protein sequence ID" value="GAI95245.1"/>
    <property type="molecule type" value="Genomic_DNA"/>
</dbReference>
<gene>
    <name evidence="1" type="ORF">S12H4_40711</name>
</gene>
<organism evidence="1">
    <name type="scientific">marine sediment metagenome</name>
    <dbReference type="NCBI Taxonomy" id="412755"/>
    <lineage>
        <taxon>unclassified sequences</taxon>
        <taxon>metagenomes</taxon>
        <taxon>ecological metagenomes</taxon>
    </lineage>
</organism>
<comment type="caution">
    <text evidence="1">The sequence shown here is derived from an EMBL/GenBank/DDBJ whole genome shotgun (WGS) entry which is preliminary data.</text>
</comment>
<reference evidence="1" key="1">
    <citation type="journal article" date="2014" name="Front. Microbiol.">
        <title>High frequency of phylogenetically diverse reductive dehalogenase-homologous genes in deep subseafloor sedimentary metagenomes.</title>
        <authorList>
            <person name="Kawai M."/>
            <person name="Futagami T."/>
            <person name="Toyoda A."/>
            <person name="Takaki Y."/>
            <person name="Nishi S."/>
            <person name="Hori S."/>
            <person name="Arai W."/>
            <person name="Tsubouchi T."/>
            <person name="Morono Y."/>
            <person name="Uchiyama I."/>
            <person name="Ito T."/>
            <person name="Fujiyama A."/>
            <person name="Inagaki F."/>
            <person name="Takami H."/>
        </authorList>
    </citation>
    <scope>NUCLEOTIDE SEQUENCE</scope>
    <source>
        <strain evidence="1">Expedition CK06-06</strain>
    </source>
</reference>
<protein>
    <submittedName>
        <fullName evidence="1">Uncharacterized protein</fullName>
    </submittedName>
</protein>
<sequence>MTATHDDPITTEVIGNALASVAEEMGAARFSSKSPINQAITLTYVSDLLLHFLRIVKMEFFFDIYIASGCES</sequence>